<evidence type="ECO:0008006" key="4">
    <source>
        <dbReference type="Google" id="ProtNLM"/>
    </source>
</evidence>
<sequence length="300" mass="34787">MNISPSSLKKNDTKTFLGFLDQPVVSKNTNNNDCCRGDHTDDDDEEDQDTYPYLTKIGGLPIWCAQPPSQFKDLKCTLCGNYLAFLLQAYCPLNSLPTYERNFYIFACTQSQCSSQSQGWKVIKCLDPLKEEEEEQQQQEEDNIDTTPTTTVNNKNEDDWGLDGEDEWGVSNSVTTTKEEKSIDELLKLRDIKLKEEKLQQQQSKDKLNNIRISEAESEEIISGIIIQEDKSNFFQAYHLFIEEESNYIKTSSKEKESLNNSLLKKYENYEAEFNDDSSEWSSETYEYVKDRVFNKFLKN</sequence>
<protein>
    <recommendedName>
        <fullName evidence="4">Programmed cell death protein 2 C-terminal domain-containing protein</fullName>
    </recommendedName>
</protein>
<keyword evidence="3" id="KW-1185">Reference proteome</keyword>
<feature type="compositionally biased region" description="Polar residues" evidence="1">
    <location>
        <begin position="145"/>
        <end position="154"/>
    </location>
</feature>
<evidence type="ECO:0000313" key="2">
    <source>
        <dbReference type="EMBL" id="KAF2073973.1"/>
    </source>
</evidence>
<dbReference type="PANTHER" id="PTHR46421">
    <property type="entry name" value="PROGRAMMED CELL DEATH PROTEIN 2-LIKE"/>
    <property type="match status" value="1"/>
</dbReference>
<dbReference type="OrthoDB" id="366284at2759"/>
<organism evidence="2 3">
    <name type="scientific">Polysphondylium violaceum</name>
    <dbReference type="NCBI Taxonomy" id="133409"/>
    <lineage>
        <taxon>Eukaryota</taxon>
        <taxon>Amoebozoa</taxon>
        <taxon>Evosea</taxon>
        <taxon>Eumycetozoa</taxon>
        <taxon>Dictyostelia</taxon>
        <taxon>Dictyosteliales</taxon>
        <taxon>Dictyosteliaceae</taxon>
        <taxon>Polysphondylium</taxon>
    </lineage>
</organism>
<comment type="caution">
    <text evidence="2">The sequence shown here is derived from an EMBL/GenBank/DDBJ whole genome shotgun (WGS) entry which is preliminary data.</text>
</comment>
<feature type="compositionally biased region" description="Acidic residues" evidence="1">
    <location>
        <begin position="159"/>
        <end position="168"/>
    </location>
</feature>
<evidence type="ECO:0000256" key="1">
    <source>
        <dbReference type="SAM" id="MobiDB-lite"/>
    </source>
</evidence>
<dbReference type="InterPro" id="IPR052815">
    <property type="entry name" value="PDCD2-like_regulator"/>
</dbReference>
<name>A0A8J4PU67_9MYCE</name>
<feature type="compositionally biased region" description="Acidic residues" evidence="1">
    <location>
        <begin position="132"/>
        <end position="144"/>
    </location>
</feature>
<accession>A0A8J4PU67</accession>
<dbReference type="Proteomes" id="UP000695562">
    <property type="component" value="Unassembled WGS sequence"/>
</dbReference>
<proteinExistence type="predicted"/>
<gene>
    <name evidence="2" type="ORF">CYY_004718</name>
</gene>
<evidence type="ECO:0000313" key="3">
    <source>
        <dbReference type="Proteomes" id="UP000695562"/>
    </source>
</evidence>
<dbReference type="AlphaFoldDB" id="A0A8J4PU67"/>
<feature type="region of interest" description="Disordered" evidence="1">
    <location>
        <begin position="132"/>
        <end position="176"/>
    </location>
</feature>
<reference evidence="2" key="1">
    <citation type="submission" date="2020-01" db="EMBL/GenBank/DDBJ databases">
        <title>Development of genomics and gene disruption for Polysphondylium violaceum indicates a role for the polyketide synthase stlB in stalk morphogenesis.</title>
        <authorList>
            <person name="Narita B."/>
            <person name="Kawabe Y."/>
            <person name="Kin K."/>
            <person name="Saito T."/>
            <person name="Gibbs R."/>
            <person name="Kuspa A."/>
            <person name="Muzny D."/>
            <person name="Queller D."/>
            <person name="Richards S."/>
            <person name="Strassman J."/>
            <person name="Sucgang R."/>
            <person name="Worley K."/>
            <person name="Schaap P."/>
        </authorList>
    </citation>
    <scope>NUCLEOTIDE SEQUENCE</scope>
    <source>
        <strain evidence="2">QSvi11</strain>
    </source>
</reference>
<dbReference type="EMBL" id="AJWJ01000172">
    <property type="protein sequence ID" value="KAF2073973.1"/>
    <property type="molecule type" value="Genomic_DNA"/>
</dbReference>
<dbReference type="PANTHER" id="PTHR46421:SF1">
    <property type="entry name" value="PROGRAMMED CELL DEATH PROTEIN 2-LIKE"/>
    <property type="match status" value="1"/>
</dbReference>